<dbReference type="Pfam" id="PF01033">
    <property type="entry name" value="Somatomedin_B"/>
    <property type="match status" value="1"/>
</dbReference>
<accession>A0A8J1TZ70</accession>
<dbReference type="PROSITE" id="PS00524">
    <property type="entry name" value="SMB_1"/>
    <property type="match status" value="1"/>
</dbReference>
<reference evidence="1" key="1">
    <citation type="submission" date="2022-03" db="EMBL/GenBank/DDBJ databases">
        <authorList>
            <person name="Martin C."/>
        </authorList>
    </citation>
    <scope>NUCLEOTIDE SEQUENCE</scope>
</reference>
<comment type="caution">
    <text evidence="1">The sequence shown here is derived from an EMBL/GenBank/DDBJ whole genome shotgun (WGS) entry which is preliminary data.</text>
</comment>
<dbReference type="AlphaFoldDB" id="A0A8J1TZ70"/>
<organism evidence="1 2">
    <name type="scientific">Owenia fusiformis</name>
    <name type="common">Polychaete worm</name>
    <dbReference type="NCBI Taxonomy" id="6347"/>
    <lineage>
        <taxon>Eukaryota</taxon>
        <taxon>Metazoa</taxon>
        <taxon>Spiralia</taxon>
        <taxon>Lophotrochozoa</taxon>
        <taxon>Annelida</taxon>
        <taxon>Polychaeta</taxon>
        <taxon>Sedentaria</taxon>
        <taxon>Canalipalpata</taxon>
        <taxon>Sabellida</taxon>
        <taxon>Oweniida</taxon>
        <taxon>Oweniidae</taxon>
        <taxon>Owenia</taxon>
    </lineage>
</organism>
<gene>
    <name evidence="1" type="ORF">OFUS_LOCUS12920</name>
</gene>
<dbReference type="Gene3D" id="4.10.410.20">
    <property type="match status" value="1"/>
</dbReference>
<dbReference type="PANTHER" id="PTHR45902">
    <property type="entry name" value="LATROPHILIN RECEPTOR-LIKE PROTEIN A"/>
    <property type="match status" value="1"/>
</dbReference>
<proteinExistence type="predicted"/>
<keyword evidence="2" id="KW-1185">Reference proteome</keyword>
<dbReference type="SUPFAM" id="SSF90188">
    <property type="entry name" value="Somatomedin B domain"/>
    <property type="match status" value="1"/>
</dbReference>
<dbReference type="EMBL" id="CAIIXF020000006">
    <property type="protein sequence ID" value="CAH1787162.1"/>
    <property type="molecule type" value="Genomic_DNA"/>
</dbReference>
<evidence type="ECO:0000313" key="1">
    <source>
        <dbReference type="EMBL" id="CAH1787162.1"/>
    </source>
</evidence>
<protein>
    <submittedName>
        <fullName evidence="1">Uncharacterized protein</fullName>
    </submittedName>
</protein>
<dbReference type="OrthoDB" id="98591at2759"/>
<dbReference type="Proteomes" id="UP000749559">
    <property type="component" value="Unassembled WGS sequence"/>
</dbReference>
<sequence length="575" mass="64484">MLSELLMVMLASKVLIEIGETSKVRSPRKHEDDAVAETATSYLNIRQNTSHPSSVGLNATHLTTASVRTELTPGSDIEEFNKLCGASIYASCMNNSCRGKCGQVNQFKDPLWLCSCDSACHVYETCCPDFDTECRNNVSPSEVQQTDETHGSKCKKIASNPERYIYMRQSCKPGYKDIDVKRKCLEPDGLISAVPATDLKSRIAYANYFCALCHDVQTIQPWKTTVNCSGYVLKDPTSDKFMTSMLRFHRFTNKGICTNFFQPPVHTDIRPCINVINSCQSRCKNDILKQQCKEGPYDPQRIAIKTVPYIMRNKYCVFCNYEAGNDSNCYVTMMMRYPSIPSFFTYSVLLDINADESVNVDIAPVARLNGVGTSFNIKNKETRITKCSPPYMYQDGRCFLISIMVIKATCYCYVQSGECNDDIIDLVWEEYNIFGVVTMTCYYACEEACTILFHVAYYVNHTVDWNTILQRKAVKLINKLPKQTFDVNRSHCTFLKVSTETDLEHKTTTVLSTANTATLIPKVSEANIVTITSTCVLQIASLTATLIPKVSEANIATITGTCVLHIASLICQILI</sequence>
<dbReference type="PROSITE" id="PS50958">
    <property type="entry name" value="SMB_2"/>
    <property type="match status" value="1"/>
</dbReference>
<dbReference type="PANTHER" id="PTHR45902:SF1">
    <property type="entry name" value="LATROPHILIN RECEPTOR-LIKE PROTEIN A"/>
    <property type="match status" value="1"/>
</dbReference>
<name>A0A8J1TZ70_OWEFU</name>
<dbReference type="InterPro" id="IPR053231">
    <property type="entry name" value="GPCR_LN-TM7"/>
</dbReference>
<dbReference type="InterPro" id="IPR001212">
    <property type="entry name" value="Somatomedin_B_dom"/>
</dbReference>
<dbReference type="SMART" id="SM00201">
    <property type="entry name" value="SO"/>
    <property type="match status" value="1"/>
</dbReference>
<dbReference type="InterPro" id="IPR036024">
    <property type="entry name" value="Somatomedin_B-like_dom_sf"/>
</dbReference>
<evidence type="ECO:0000313" key="2">
    <source>
        <dbReference type="Proteomes" id="UP000749559"/>
    </source>
</evidence>